<keyword evidence="4 6" id="KW-0288">FMN</keyword>
<dbReference type="InterPro" id="IPR007329">
    <property type="entry name" value="FMN-bd"/>
</dbReference>
<evidence type="ECO:0000259" key="7">
    <source>
        <dbReference type="SMART" id="SM00900"/>
    </source>
</evidence>
<reference evidence="9" key="1">
    <citation type="journal article" date="2015" name="MBio">
        <title>Genome-Resolved Metagenomic Analysis Reveals Roles for Candidate Phyla and Other Microbial Community Members in Biogeochemical Transformations in Oil Reservoirs.</title>
        <authorList>
            <person name="Hu P."/>
            <person name="Tom L."/>
            <person name="Singh A."/>
            <person name="Thomas B.C."/>
            <person name="Baker B.J."/>
            <person name="Piceno Y.M."/>
            <person name="Andersen G.L."/>
            <person name="Banfield J.F."/>
        </authorList>
    </citation>
    <scope>NUCLEOTIDE SEQUENCE [LARGE SCALE GENOMIC DNA]</scope>
</reference>
<name>A0A101I1E2_UNCT6</name>
<keyword evidence="1 6" id="KW-0813">Transport</keyword>
<dbReference type="HAMAP" id="MF_00479">
    <property type="entry name" value="RsxG_RnfG"/>
    <property type="match status" value="1"/>
</dbReference>
<evidence type="ECO:0000256" key="6">
    <source>
        <dbReference type="HAMAP-Rule" id="MF_00479"/>
    </source>
</evidence>
<accession>A0A101I1E2</accession>
<evidence type="ECO:0000256" key="2">
    <source>
        <dbReference type="ARBA" id="ARBA00022553"/>
    </source>
</evidence>
<keyword evidence="6" id="KW-0472">Membrane</keyword>
<dbReference type="InterPro" id="IPR010209">
    <property type="entry name" value="Ion_transpt_RnfG/RsxG"/>
</dbReference>
<proteinExistence type="inferred from homology"/>
<keyword evidence="6" id="KW-1133">Transmembrane helix</keyword>
<keyword evidence="2 6" id="KW-0597">Phosphoprotein</keyword>
<dbReference type="PANTHER" id="PTHR36118">
    <property type="entry name" value="ION-TRANSLOCATING OXIDOREDUCTASE COMPLEX SUBUNIT G"/>
    <property type="match status" value="1"/>
</dbReference>
<keyword evidence="3 6" id="KW-0285">Flavoprotein</keyword>
<sequence>MKENIVQVIKLFLVAVVSAFLLSYVHSITKEPIEKAKNAEITEAIKSVIPNISDQMIIKDTFLVSDVESIPLKAYIIQNNDSTVYAYSVLSYTKKGYGGTITMMIGVDKEFKITGIYPLEFSETPGLGTKMTKNKFKDQFLSKSLSNFKFKVDKDGGDIQAITSATITSRAVGECIERGLKVLEYNFKIGETDSSKTVEVKDE</sequence>
<feature type="modified residue" description="FMN phosphoryl threonine" evidence="6">
    <location>
        <position position="166"/>
    </location>
</feature>
<dbReference type="PANTHER" id="PTHR36118:SF1">
    <property type="entry name" value="ION-TRANSLOCATING OXIDOREDUCTASE COMPLEX SUBUNIT G"/>
    <property type="match status" value="1"/>
</dbReference>
<evidence type="ECO:0000313" key="9">
    <source>
        <dbReference type="Proteomes" id="UP000053467"/>
    </source>
</evidence>
<dbReference type="Pfam" id="PF04205">
    <property type="entry name" value="FMN_bind"/>
    <property type="match status" value="1"/>
</dbReference>
<dbReference type="NCBIfam" id="TIGR01947">
    <property type="entry name" value="rnfG"/>
    <property type="match status" value="1"/>
</dbReference>
<feature type="domain" description="FMN-binding" evidence="7">
    <location>
        <begin position="96"/>
        <end position="183"/>
    </location>
</feature>
<organism evidence="8 9">
    <name type="scientific">candidate division TA06 bacterium 34_109</name>
    <dbReference type="NCBI Taxonomy" id="1635277"/>
    <lineage>
        <taxon>Bacteria</taxon>
        <taxon>Bacteria division TA06</taxon>
    </lineage>
</organism>
<evidence type="ECO:0000256" key="3">
    <source>
        <dbReference type="ARBA" id="ARBA00022630"/>
    </source>
</evidence>
<dbReference type="EC" id="7.-.-.-" evidence="6"/>
<comment type="subcellular location">
    <subcellularLocation>
        <location evidence="6">Cell membrane</location>
        <topology evidence="6">Single-pass membrane protein</topology>
    </subcellularLocation>
</comment>
<evidence type="ECO:0000313" key="8">
    <source>
        <dbReference type="EMBL" id="KUK86943.1"/>
    </source>
</evidence>
<keyword evidence="6" id="KW-1003">Cell membrane</keyword>
<evidence type="ECO:0000256" key="4">
    <source>
        <dbReference type="ARBA" id="ARBA00022643"/>
    </source>
</evidence>
<dbReference type="PIRSF" id="PIRSF006091">
    <property type="entry name" value="E_trnsport_RnfG"/>
    <property type="match status" value="1"/>
</dbReference>
<dbReference type="SMART" id="SM00900">
    <property type="entry name" value="FMN_bind"/>
    <property type="match status" value="1"/>
</dbReference>
<dbReference type="GO" id="GO:0009055">
    <property type="term" value="F:electron transfer activity"/>
    <property type="evidence" value="ECO:0007669"/>
    <property type="project" value="InterPro"/>
</dbReference>
<gene>
    <name evidence="6" type="primary">rnfG</name>
    <name evidence="8" type="ORF">XE03_1161</name>
</gene>
<comment type="function">
    <text evidence="6">Part of a membrane-bound complex that couples electron transfer with translocation of ions across the membrane.</text>
</comment>
<dbReference type="AlphaFoldDB" id="A0A101I1E2"/>
<comment type="similarity">
    <text evidence="6">Belongs to the RnfG family.</text>
</comment>
<evidence type="ECO:0000256" key="1">
    <source>
        <dbReference type="ARBA" id="ARBA00022448"/>
    </source>
</evidence>
<comment type="subunit">
    <text evidence="6">The complex is composed of six subunits: RnfA, RnfB, RnfC, RnfD, RnfE and RnfG.</text>
</comment>
<keyword evidence="6" id="KW-1278">Translocase</keyword>
<dbReference type="GO" id="GO:0005886">
    <property type="term" value="C:plasma membrane"/>
    <property type="evidence" value="ECO:0007669"/>
    <property type="project" value="UniProtKB-SubCell"/>
</dbReference>
<keyword evidence="5 6" id="KW-0249">Electron transport</keyword>
<dbReference type="EMBL" id="LGGX01000010">
    <property type="protein sequence ID" value="KUK86943.1"/>
    <property type="molecule type" value="Genomic_DNA"/>
</dbReference>
<evidence type="ECO:0000256" key="5">
    <source>
        <dbReference type="ARBA" id="ARBA00022982"/>
    </source>
</evidence>
<dbReference type="GO" id="GO:0010181">
    <property type="term" value="F:FMN binding"/>
    <property type="evidence" value="ECO:0007669"/>
    <property type="project" value="InterPro"/>
</dbReference>
<dbReference type="GO" id="GO:0022900">
    <property type="term" value="P:electron transport chain"/>
    <property type="evidence" value="ECO:0007669"/>
    <property type="project" value="UniProtKB-UniRule"/>
</dbReference>
<keyword evidence="6" id="KW-0812">Transmembrane</keyword>
<comment type="caution">
    <text evidence="8">The sequence shown here is derived from an EMBL/GenBank/DDBJ whole genome shotgun (WGS) entry which is preliminary data.</text>
</comment>
<comment type="cofactor">
    <cofactor evidence="6">
        <name>FMN</name>
        <dbReference type="ChEBI" id="CHEBI:58210"/>
    </cofactor>
</comment>
<dbReference type="Proteomes" id="UP000053467">
    <property type="component" value="Unassembled WGS sequence"/>
</dbReference>
<protein>
    <recommendedName>
        <fullName evidence="6">Ion-translocating oxidoreductase complex subunit G</fullName>
        <ecNumber evidence="6">7.-.-.-</ecNumber>
    </recommendedName>
    <alternativeName>
        <fullName evidence="6">Rnf electron transport complex subunit G</fullName>
    </alternativeName>
</protein>